<proteinExistence type="inferred from homology"/>
<dbReference type="Pfam" id="PF23727">
    <property type="entry name" value="Beta-prop_FAM234A_B"/>
    <property type="match status" value="1"/>
</dbReference>
<dbReference type="SUPFAM" id="SSF50998">
    <property type="entry name" value="Quinoprotein alcohol dehydrogenase-like"/>
    <property type="match status" value="1"/>
</dbReference>
<feature type="domain" description="FAM234A/B beta-propeller" evidence="8">
    <location>
        <begin position="83"/>
        <end position="547"/>
    </location>
</feature>
<evidence type="ECO:0000256" key="1">
    <source>
        <dbReference type="ARBA" id="ARBA00004167"/>
    </source>
</evidence>
<keyword evidence="4 7" id="KW-0472">Membrane</keyword>
<reference evidence="9 10" key="1">
    <citation type="submission" date="2018-03" db="EMBL/GenBank/DDBJ databases">
        <title>Finding Nemo's genes: A chromosome-scale reference assembly of the genome of the orange clownfish Amphiprion percula.</title>
        <authorList>
            <person name="Lehmann R."/>
        </authorList>
    </citation>
    <scope>NUCLEOTIDE SEQUENCE</scope>
</reference>
<feature type="transmembrane region" description="Helical" evidence="7">
    <location>
        <begin position="51"/>
        <end position="71"/>
    </location>
</feature>
<reference evidence="9" key="3">
    <citation type="submission" date="2025-09" db="UniProtKB">
        <authorList>
            <consortium name="Ensembl"/>
        </authorList>
    </citation>
    <scope>IDENTIFICATION</scope>
</reference>
<dbReference type="GO" id="GO:0016020">
    <property type="term" value="C:membrane"/>
    <property type="evidence" value="ECO:0007669"/>
    <property type="project" value="UniProtKB-SubCell"/>
</dbReference>
<dbReference type="InterPro" id="IPR045232">
    <property type="entry name" value="FAM234"/>
</dbReference>
<dbReference type="InterPro" id="IPR015943">
    <property type="entry name" value="WD40/YVTN_repeat-like_dom_sf"/>
</dbReference>
<protein>
    <submittedName>
        <fullName evidence="9">Family with sequence similarity 234 member A</fullName>
    </submittedName>
</protein>
<evidence type="ECO:0000256" key="7">
    <source>
        <dbReference type="SAM" id="Phobius"/>
    </source>
</evidence>
<dbReference type="Ensembl" id="ENSAPET00000008242.1">
    <property type="protein sequence ID" value="ENSAPEP00000008009.1"/>
    <property type="gene ID" value="ENSAPEG00000005805.1"/>
</dbReference>
<reference evidence="9" key="2">
    <citation type="submission" date="2025-08" db="UniProtKB">
        <authorList>
            <consortium name="Ensembl"/>
        </authorList>
    </citation>
    <scope>IDENTIFICATION</scope>
</reference>
<accession>A0A3P8S8T8</accession>
<dbReference type="STRING" id="161767.ENSAPEP00000008009"/>
<name>A0A3P8S8T8_AMPPE</name>
<dbReference type="InterPro" id="IPR011047">
    <property type="entry name" value="Quinoprotein_ADH-like_sf"/>
</dbReference>
<comment type="subcellular location">
    <subcellularLocation>
        <location evidence="1">Membrane</location>
        <topology evidence="1">Single-pass membrane protein</topology>
    </subcellularLocation>
</comment>
<dbReference type="AlphaFoldDB" id="A0A3P8S8T8"/>
<comment type="similarity">
    <text evidence="5">Belongs to the FAM234 family.</text>
</comment>
<sequence length="549" mass="60556">METTEHPTEGDPLKRGEHGAETGTAQTATELKKKSCKDGLQFSKGTHWRTAVFFLSLFICLIIVFAFSFILPCPVRPQYLITWNRTFSEAATYDFLAIEHASDDKVMDVMFVLKNTEVTQNKSCADAGLPSPCVFVLAVDGTDGETLWESRLEPEFHWAQCGLNVGKGRTWDCLLSHSDKLTAMDKHTGHVVWQQLHPTGLHSSVPVLSVPDLDGDKVSDVALVASDSTQTQLVLLSGKTGLQIGSTVVLDSTQTASHLLHCTAEGSHYVLLQKDTGLFGLALWRIAAKAKAGMEAGLKKDKTWEKNASATSGLVPIYESEAVSRVLRKEEADDSSNLLVVTNKEVALVDGQKLQLLWRFNTTSVLSEPSFGHFNKDEILDIVVEEDIGNYTKKVIILDGKSGGVLWEVNLLASPNSPRPASIHTTNYFSVFMFWGMMPSEFNSTIPLAGDRRSYMLLPLYSKVLLESTNVMDHIVTFKATLMERGRHAAYILLTGPVTEGAEGTVVLSKRKLKQDVPDSKVLRIGTGGTSESNEDIKETFNRLRFSEW</sequence>
<feature type="compositionally biased region" description="Basic and acidic residues" evidence="6">
    <location>
        <begin position="1"/>
        <end position="20"/>
    </location>
</feature>
<dbReference type="Proteomes" id="UP000265080">
    <property type="component" value="Chromosome 19"/>
</dbReference>
<evidence type="ECO:0000313" key="10">
    <source>
        <dbReference type="Proteomes" id="UP000265080"/>
    </source>
</evidence>
<evidence type="ECO:0000313" key="9">
    <source>
        <dbReference type="Ensembl" id="ENSAPEP00000008009.1"/>
    </source>
</evidence>
<keyword evidence="2 7" id="KW-0812">Transmembrane</keyword>
<dbReference type="PANTHER" id="PTHR21419:SF7">
    <property type="entry name" value="PROTEIN FAM234A"/>
    <property type="match status" value="1"/>
</dbReference>
<evidence type="ECO:0000256" key="3">
    <source>
        <dbReference type="ARBA" id="ARBA00022989"/>
    </source>
</evidence>
<dbReference type="GeneTree" id="ENSGT00530000063694"/>
<dbReference type="PANTHER" id="PTHR21419">
    <property type="match status" value="1"/>
</dbReference>
<evidence type="ECO:0000259" key="8">
    <source>
        <dbReference type="Pfam" id="PF23727"/>
    </source>
</evidence>
<evidence type="ECO:0000256" key="4">
    <source>
        <dbReference type="ARBA" id="ARBA00023136"/>
    </source>
</evidence>
<dbReference type="OMA" id="FMFWGLM"/>
<keyword evidence="10" id="KW-1185">Reference proteome</keyword>
<feature type="region of interest" description="Disordered" evidence="6">
    <location>
        <begin position="1"/>
        <end position="25"/>
    </location>
</feature>
<keyword evidence="3 7" id="KW-1133">Transmembrane helix</keyword>
<dbReference type="InterPro" id="IPR055409">
    <property type="entry name" value="Beta-prop_FAM234A_B"/>
</dbReference>
<evidence type="ECO:0000256" key="5">
    <source>
        <dbReference type="ARBA" id="ARBA00025791"/>
    </source>
</evidence>
<organism evidence="9 10">
    <name type="scientific">Amphiprion percula</name>
    <name type="common">Orange clownfish</name>
    <name type="synonym">Lutjanus percula</name>
    <dbReference type="NCBI Taxonomy" id="161767"/>
    <lineage>
        <taxon>Eukaryota</taxon>
        <taxon>Metazoa</taxon>
        <taxon>Chordata</taxon>
        <taxon>Craniata</taxon>
        <taxon>Vertebrata</taxon>
        <taxon>Euteleostomi</taxon>
        <taxon>Actinopterygii</taxon>
        <taxon>Neopterygii</taxon>
        <taxon>Teleostei</taxon>
        <taxon>Neoteleostei</taxon>
        <taxon>Acanthomorphata</taxon>
        <taxon>Ovalentaria</taxon>
        <taxon>Pomacentridae</taxon>
        <taxon>Amphiprion</taxon>
    </lineage>
</organism>
<evidence type="ECO:0000256" key="2">
    <source>
        <dbReference type="ARBA" id="ARBA00022692"/>
    </source>
</evidence>
<evidence type="ECO:0000256" key="6">
    <source>
        <dbReference type="SAM" id="MobiDB-lite"/>
    </source>
</evidence>
<dbReference type="Gene3D" id="2.130.10.10">
    <property type="entry name" value="YVTN repeat-like/Quinoprotein amine dehydrogenase"/>
    <property type="match status" value="1"/>
</dbReference>